<dbReference type="GeneID" id="85307952"/>
<protein>
    <recommendedName>
        <fullName evidence="7">BZIP domain-containing protein</fullName>
    </recommendedName>
</protein>
<dbReference type="GO" id="GO:0005634">
    <property type="term" value="C:nucleus"/>
    <property type="evidence" value="ECO:0007669"/>
    <property type="project" value="UniProtKB-SubCell"/>
</dbReference>
<comment type="caution">
    <text evidence="8">The sequence shown here is derived from an EMBL/GenBank/DDBJ whole genome shotgun (WGS) entry which is preliminary data.</text>
</comment>
<dbReference type="Pfam" id="PF07716">
    <property type="entry name" value="bZIP_2"/>
    <property type="match status" value="1"/>
</dbReference>
<gene>
    <name evidence="8" type="ORF">QBC33DRAFT_455348</name>
</gene>
<dbReference type="PANTHER" id="PTHR13044:SF14">
    <property type="entry name" value="CRYPTOCEPHAL, ISOFORM A"/>
    <property type="match status" value="1"/>
</dbReference>
<evidence type="ECO:0000256" key="6">
    <source>
        <dbReference type="SAM" id="MobiDB-lite"/>
    </source>
</evidence>
<feature type="compositionally biased region" description="Basic and acidic residues" evidence="6">
    <location>
        <begin position="257"/>
        <end position="277"/>
    </location>
</feature>
<keyword evidence="2" id="KW-0805">Transcription regulation</keyword>
<dbReference type="EMBL" id="MU839015">
    <property type="protein sequence ID" value="KAK1765507.1"/>
    <property type="molecule type" value="Genomic_DNA"/>
</dbReference>
<dbReference type="RefSeq" id="XP_060281720.1">
    <property type="nucleotide sequence ID" value="XM_060424765.1"/>
</dbReference>
<keyword evidence="5" id="KW-0539">Nucleus</keyword>
<evidence type="ECO:0000313" key="9">
    <source>
        <dbReference type="Proteomes" id="UP001244011"/>
    </source>
</evidence>
<dbReference type="Gene3D" id="1.20.5.170">
    <property type="match status" value="1"/>
</dbReference>
<dbReference type="PANTHER" id="PTHR13044">
    <property type="entry name" value="ACTIVATING TRANSCRIPTION FACTOR ATF 4/5"/>
    <property type="match status" value="1"/>
</dbReference>
<dbReference type="CDD" id="cd14705">
    <property type="entry name" value="bZIP_Zip1"/>
    <property type="match status" value="1"/>
</dbReference>
<comment type="subcellular location">
    <subcellularLocation>
        <location evidence="1">Nucleus</location>
    </subcellularLocation>
</comment>
<sequence length="292" mass="32510">MGTYNGRRGPNVSQYLRELNTIPAQDPPAADEAFGMEDDLAMFTNTQFFDFDSGQNTDYNAPPAKPDSAETTQRPDDLTSPNSVIGEFGGIDFMSGEFNLGDFGSAYTSPTIPSFADTLGNLQPIQPNPQTVYPPPPGPQHQAGYGVQAPRIGEKHKPETPSHASPNRALSFEDASRFAAEEDKRRRNTAASARFRVKKKQREQALEKSAKEMTDKVNALEGRIQQLETENKWLKNLIMEKNEGNEDVIRLWKEFGATKDSDKKDRDPRKSKEDVRDSVTVARLDAKALSKE</sequence>
<dbReference type="PROSITE" id="PS00036">
    <property type="entry name" value="BZIP_BASIC"/>
    <property type="match status" value="1"/>
</dbReference>
<dbReference type="AlphaFoldDB" id="A0AAJ0FFI3"/>
<feature type="domain" description="BZIP" evidence="7">
    <location>
        <begin position="182"/>
        <end position="241"/>
    </location>
</feature>
<evidence type="ECO:0000259" key="7">
    <source>
        <dbReference type="PROSITE" id="PS50217"/>
    </source>
</evidence>
<feature type="region of interest" description="Disordered" evidence="6">
    <location>
        <begin position="257"/>
        <end position="278"/>
    </location>
</feature>
<dbReference type="GO" id="GO:0000977">
    <property type="term" value="F:RNA polymerase II transcription regulatory region sequence-specific DNA binding"/>
    <property type="evidence" value="ECO:0007669"/>
    <property type="project" value="TreeGrafter"/>
</dbReference>
<evidence type="ECO:0000313" key="8">
    <source>
        <dbReference type="EMBL" id="KAK1765507.1"/>
    </source>
</evidence>
<keyword evidence="4" id="KW-0804">Transcription</keyword>
<evidence type="ECO:0000256" key="2">
    <source>
        <dbReference type="ARBA" id="ARBA00023015"/>
    </source>
</evidence>
<evidence type="ECO:0000256" key="4">
    <source>
        <dbReference type="ARBA" id="ARBA00023163"/>
    </source>
</evidence>
<dbReference type="InterPro" id="IPR004827">
    <property type="entry name" value="bZIP"/>
</dbReference>
<dbReference type="FunFam" id="1.20.5.170:FF:000075">
    <property type="entry name" value="BZIP transcription factor (MetR)"/>
    <property type="match status" value="1"/>
</dbReference>
<reference evidence="8" key="1">
    <citation type="submission" date="2023-06" db="EMBL/GenBank/DDBJ databases">
        <title>Genome-scale phylogeny and comparative genomics of the fungal order Sordariales.</title>
        <authorList>
            <consortium name="Lawrence Berkeley National Laboratory"/>
            <person name="Hensen N."/>
            <person name="Bonometti L."/>
            <person name="Westerberg I."/>
            <person name="Brannstrom I.O."/>
            <person name="Guillou S."/>
            <person name="Cros-Aarteil S."/>
            <person name="Calhoun S."/>
            <person name="Haridas S."/>
            <person name="Kuo A."/>
            <person name="Mondo S."/>
            <person name="Pangilinan J."/>
            <person name="Riley R."/>
            <person name="Labutti K."/>
            <person name="Andreopoulos B."/>
            <person name="Lipzen A."/>
            <person name="Chen C."/>
            <person name="Yanf M."/>
            <person name="Daum C."/>
            <person name="Ng V."/>
            <person name="Clum A."/>
            <person name="Steindorff A."/>
            <person name="Ohm R."/>
            <person name="Martin F."/>
            <person name="Silar P."/>
            <person name="Natvig D."/>
            <person name="Lalanne C."/>
            <person name="Gautier V."/>
            <person name="Ament-Velasquez S.L."/>
            <person name="Kruys A."/>
            <person name="Hutchinson M.I."/>
            <person name="Powell A.J."/>
            <person name="Barry K."/>
            <person name="Miller A.N."/>
            <person name="Grigoriev I.V."/>
            <person name="Debuchy R."/>
            <person name="Gladieux P."/>
            <person name="Thoren M.H."/>
            <person name="Johannesson H."/>
        </authorList>
    </citation>
    <scope>NUCLEOTIDE SEQUENCE</scope>
    <source>
        <strain evidence="8">8032-3</strain>
    </source>
</reference>
<feature type="region of interest" description="Disordered" evidence="6">
    <location>
        <begin position="126"/>
        <end position="213"/>
    </location>
</feature>
<accession>A0AAJ0FFI3</accession>
<proteinExistence type="predicted"/>
<feature type="compositionally biased region" description="Basic and acidic residues" evidence="6">
    <location>
        <begin position="202"/>
        <end position="213"/>
    </location>
</feature>
<dbReference type="PROSITE" id="PS50217">
    <property type="entry name" value="BZIP"/>
    <property type="match status" value="1"/>
</dbReference>
<dbReference type="GO" id="GO:0001228">
    <property type="term" value="F:DNA-binding transcription activator activity, RNA polymerase II-specific"/>
    <property type="evidence" value="ECO:0007669"/>
    <property type="project" value="TreeGrafter"/>
</dbReference>
<dbReference type="Proteomes" id="UP001244011">
    <property type="component" value="Unassembled WGS sequence"/>
</dbReference>
<evidence type="ECO:0000256" key="3">
    <source>
        <dbReference type="ARBA" id="ARBA00023125"/>
    </source>
</evidence>
<keyword evidence="3" id="KW-0238">DNA-binding</keyword>
<dbReference type="SUPFAM" id="SSF57959">
    <property type="entry name" value="Leucine zipper domain"/>
    <property type="match status" value="1"/>
</dbReference>
<feature type="compositionally biased region" description="Basic and acidic residues" evidence="6">
    <location>
        <begin position="174"/>
        <end position="185"/>
    </location>
</feature>
<evidence type="ECO:0000256" key="5">
    <source>
        <dbReference type="ARBA" id="ARBA00023242"/>
    </source>
</evidence>
<dbReference type="InterPro" id="IPR046347">
    <property type="entry name" value="bZIP_sf"/>
</dbReference>
<organism evidence="8 9">
    <name type="scientific">Phialemonium atrogriseum</name>
    <dbReference type="NCBI Taxonomy" id="1093897"/>
    <lineage>
        <taxon>Eukaryota</taxon>
        <taxon>Fungi</taxon>
        <taxon>Dikarya</taxon>
        <taxon>Ascomycota</taxon>
        <taxon>Pezizomycotina</taxon>
        <taxon>Sordariomycetes</taxon>
        <taxon>Sordariomycetidae</taxon>
        <taxon>Cephalothecales</taxon>
        <taxon>Cephalothecaceae</taxon>
        <taxon>Phialemonium</taxon>
    </lineage>
</organism>
<feature type="region of interest" description="Disordered" evidence="6">
    <location>
        <begin position="51"/>
        <end position="81"/>
    </location>
</feature>
<name>A0AAJ0FFI3_9PEZI</name>
<dbReference type="SMART" id="SM00338">
    <property type="entry name" value="BRLZ"/>
    <property type="match status" value="1"/>
</dbReference>
<keyword evidence="9" id="KW-1185">Reference proteome</keyword>
<evidence type="ECO:0000256" key="1">
    <source>
        <dbReference type="ARBA" id="ARBA00004123"/>
    </source>
</evidence>